<organism evidence="1 2">
    <name type="scientific">Rhizobium puerariae</name>
    <dbReference type="NCBI Taxonomy" id="1585791"/>
    <lineage>
        <taxon>Bacteria</taxon>
        <taxon>Pseudomonadati</taxon>
        <taxon>Pseudomonadota</taxon>
        <taxon>Alphaproteobacteria</taxon>
        <taxon>Hyphomicrobiales</taxon>
        <taxon>Rhizobiaceae</taxon>
        <taxon>Rhizobium/Agrobacterium group</taxon>
        <taxon>Rhizobium</taxon>
    </lineage>
</organism>
<proteinExistence type="predicted"/>
<dbReference type="RefSeq" id="WP_377264726.1">
    <property type="nucleotide sequence ID" value="NZ_JBHMAA010000030.1"/>
</dbReference>
<dbReference type="SUPFAM" id="SSF74650">
    <property type="entry name" value="Galactose mutarotase-like"/>
    <property type="match status" value="1"/>
</dbReference>
<dbReference type="InterPro" id="IPR008183">
    <property type="entry name" value="Aldose_1/G6P_1-epimerase"/>
</dbReference>
<evidence type="ECO:0008006" key="3">
    <source>
        <dbReference type="Google" id="ProtNLM"/>
    </source>
</evidence>
<comment type="caution">
    <text evidence="1">The sequence shown here is derived from an EMBL/GenBank/DDBJ whole genome shotgun (WGS) entry which is preliminary data.</text>
</comment>
<gene>
    <name evidence="1" type="ORF">ACFFP0_23900</name>
</gene>
<sequence>MIRQLTGTTSLEITSSDLIACFSPEMGGRLLELRVVDGPHIFIPTKPHSFAVTSWPRAGAYPLVPYHNRLENAQISVGGETFLLEGHPAAPPHTLHGPGHTQPWTLVSHGASELTMKLDYHADAHWSWPFEAIQSFCLDSGLFKLSVSLRNTGEKPMPGGLAWHPYFASAKSVSTDARYVWPHREDYLPTGECIELTDRPAAEALPTLYLQDWRKALVSCADGYQAEVSATSAFDCLIIHRGDPAHICVEPATHVPSAWNLPDDPEAVGARILHPGEVLEGSIEIRISK</sequence>
<name>A0ABV6AMQ8_9HYPH</name>
<dbReference type="InterPro" id="IPR014718">
    <property type="entry name" value="GH-type_carb-bd"/>
</dbReference>
<dbReference type="EMBL" id="JBHMAA010000030">
    <property type="protein sequence ID" value="MFB9951904.1"/>
    <property type="molecule type" value="Genomic_DNA"/>
</dbReference>
<evidence type="ECO:0000313" key="2">
    <source>
        <dbReference type="Proteomes" id="UP001589692"/>
    </source>
</evidence>
<keyword evidence="2" id="KW-1185">Reference proteome</keyword>
<accession>A0ABV6AMQ8</accession>
<dbReference type="Proteomes" id="UP001589692">
    <property type="component" value="Unassembled WGS sequence"/>
</dbReference>
<dbReference type="InterPro" id="IPR011013">
    <property type="entry name" value="Gal_mutarotase_sf_dom"/>
</dbReference>
<protein>
    <recommendedName>
        <fullName evidence="3">Aldose 1-epimerase</fullName>
    </recommendedName>
</protein>
<reference evidence="1 2" key="1">
    <citation type="submission" date="2024-09" db="EMBL/GenBank/DDBJ databases">
        <authorList>
            <person name="Sun Q."/>
            <person name="Mori K."/>
        </authorList>
    </citation>
    <scope>NUCLEOTIDE SEQUENCE [LARGE SCALE GENOMIC DNA]</scope>
    <source>
        <strain evidence="1 2">TBRC 4938</strain>
    </source>
</reference>
<dbReference type="Pfam" id="PF01263">
    <property type="entry name" value="Aldose_epim"/>
    <property type="match status" value="1"/>
</dbReference>
<evidence type="ECO:0000313" key="1">
    <source>
        <dbReference type="EMBL" id="MFB9951904.1"/>
    </source>
</evidence>
<dbReference type="Gene3D" id="2.70.98.10">
    <property type="match status" value="1"/>
</dbReference>